<sequence>MARAWTREPAEGGQEAEHQHHRASAQRLQEDAAEVQRGHDVGHAFMVERLFDVRKITFE</sequence>
<feature type="region of interest" description="Disordered" evidence="1">
    <location>
        <begin position="1"/>
        <end position="35"/>
    </location>
</feature>
<gene>
    <name evidence="2" type="ORF">ACFQ3T_16280</name>
</gene>
<accession>A0ABW3QV24</accession>
<dbReference type="EMBL" id="JBHTLK010000074">
    <property type="protein sequence ID" value="MFD1148689.1"/>
    <property type="molecule type" value="Genomic_DNA"/>
</dbReference>
<comment type="caution">
    <text evidence="2">The sequence shown here is derived from an EMBL/GenBank/DDBJ whole genome shotgun (WGS) entry which is preliminary data.</text>
</comment>
<keyword evidence="3" id="KW-1185">Reference proteome</keyword>
<protein>
    <submittedName>
        <fullName evidence="2">Uncharacterized protein</fullName>
    </submittedName>
</protein>
<dbReference type="RefSeq" id="WP_380724112.1">
    <property type="nucleotide sequence ID" value="NZ_JBHTLK010000074.1"/>
</dbReference>
<feature type="compositionally biased region" description="Basic and acidic residues" evidence="1">
    <location>
        <begin position="1"/>
        <end position="18"/>
    </location>
</feature>
<evidence type="ECO:0000313" key="2">
    <source>
        <dbReference type="EMBL" id="MFD1148689.1"/>
    </source>
</evidence>
<organism evidence="2 3">
    <name type="scientific">Saccharothrix hoggarensis</name>
    <dbReference type="NCBI Taxonomy" id="913853"/>
    <lineage>
        <taxon>Bacteria</taxon>
        <taxon>Bacillati</taxon>
        <taxon>Actinomycetota</taxon>
        <taxon>Actinomycetes</taxon>
        <taxon>Pseudonocardiales</taxon>
        <taxon>Pseudonocardiaceae</taxon>
        <taxon>Saccharothrix</taxon>
    </lineage>
</organism>
<evidence type="ECO:0000313" key="3">
    <source>
        <dbReference type="Proteomes" id="UP001597168"/>
    </source>
</evidence>
<proteinExistence type="predicted"/>
<reference evidence="3" key="1">
    <citation type="journal article" date="2019" name="Int. J. Syst. Evol. Microbiol.">
        <title>The Global Catalogue of Microorganisms (GCM) 10K type strain sequencing project: providing services to taxonomists for standard genome sequencing and annotation.</title>
        <authorList>
            <consortium name="The Broad Institute Genomics Platform"/>
            <consortium name="The Broad Institute Genome Sequencing Center for Infectious Disease"/>
            <person name="Wu L."/>
            <person name="Ma J."/>
        </authorList>
    </citation>
    <scope>NUCLEOTIDE SEQUENCE [LARGE SCALE GENOMIC DNA]</scope>
    <source>
        <strain evidence="3">CCUG 60214</strain>
    </source>
</reference>
<name>A0ABW3QV24_9PSEU</name>
<evidence type="ECO:0000256" key="1">
    <source>
        <dbReference type="SAM" id="MobiDB-lite"/>
    </source>
</evidence>
<dbReference type="Proteomes" id="UP001597168">
    <property type="component" value="Unassembled WGS sequence"/>
</dbReference>